<evidence type="ECO:0000259" key="3">
    <source>
        <dbReference type="Pfam" id="PF13556"/>
    </source>
</evidence>
<feature type="domain" description="PucR C-terminal helix-turn-helix" evidence="3">
    <location>
        <begin position="301"/>
        <end position="356"/>
    </location>
</feature>
<proteinExistence type="inferred from homology"/>
<dbReference type="Pfam" id="PF17853">
    <property type="entry name" value="GGDEF_2"/>
    <property type="match status" value="1"/>
</dbReference>
<feature type="domain" description="Putative sugar diacid recognition" evidence="2">
    <location>
        <begin position="4"/>
        <end position="135"/>
    </location>
</feature>
<evidence type="ECO:0000259" key="4">
    <source>
        <dbReference type="Pfam" id="PF17853"/>
    </source>
</evidence>
<dbReference type="InterPro" id="IPR042070">
    <property type="entry name" value="PucR_C-HTH_sf"/>
</dbReference>
<protein>
    <submittedName>
        <fullName evidence="5">CdaR family transcriptional regulator</fullName>
    </submittedName>
</protein>
<reference evidence="5 6" key="1">
    <citation type="submission" date="2020-02" db="EMBL/GenBank/DDBJ databases">
        <title>Integrative conjugative elements (ICEs) and plasmids drive adaptation of Pseudomonas nitroreducens strain HBP1 to wastewater environment.</title>
        <authorList>
            <person name="Sentchilo V."/>
            <person name="Carraro N."/>
            <person name="Bertelli C."/>
            <person name="van der Meer J.R."/>
        </authorList>
    </citation>
    <scope>NUCLEOTIDE SEQUENCE [LARGE SCALE GENOMIC DNA]</scope>
    <source>
        <strain evidence="5 6">HBP1</strain>
        <plasmid evidence="6">ppnihbp1_1</plasmid>
    </source>
</reference>
<name>A0A6G6J7Y2_PSENT</name>
<accession>A0A6G6J7Y2</accession>
<evidence type="ECO:0000256" key="1">
    <source>
        <dbReference type="ARBA" id="ARBA00006754"/>
    </source>
</evidence>
<geneLocation type="plasmid" evidence="6">
    <name>ppnihbp1_1</name>
</geneLocation>
<dbReference type="AlphaFoldDB" id="A0A6G6J7Y2"/>
<dbReference type="InterPro" id="IPR051448">
    <property type="entry name" value="CdaR-like_regulators"/>
</dbReference>
<dbReference type="Pfam" id="PF13556">
    <property type="entry name" value="HTH_30"/>
    <property type="match status" value="1"/>
</dbReference>
<dbReference type="EMBL" id="CP049142">
    <property type="protein sequence ID" value="QIE91382.1"/>
    <property type="molecule type" value="Genomic_DNA"/>
</dbReference>
<gene>
    <name evidence="5" type="ORF">G5B91_34105</name>
</gene>
<evidence type="ECO:0000259" key="2">
    <source>
        <dbReference type="Pfam" id="PF05651"/>
    </source>
</evidence>
<dbReference type="PANTHER" id="PTHR33744">
    <property type="entry name" value="CARBOHYDRATE DIACID REGULATOR"/>
    <property type="match status" value="1"/>
</dbReference>
<dbReference type="Pfam" id="PF05651">
    <property type="entry name" value="Diacid_rec"/>
    <property type="match status" value="1"/>
</dbReference>
<evidence type="ECO:0000313" key="5">
    <source>
        <dbReference type="EMBL" id="QIE91382.1"/>
    </source>
</evidence>
<organism evidence="5 6">
    <name type="scientific">Pseudomonas nitroreducens</name>
    <dbReference type="NCBI Taxonomy" id="46680"/>
    <lineage>
        <taxon>Bacteria</taxon>
        <taxon>Pseudomonadati</taxon>
        <taxon>Pseudomonadota</taxon>
        <taxon>Gammaproteobacteria</taxon>
        <taxon>Pseudomonadales</taxon>
        <taxon>Pseudomonadaceae</taxon>
        <taxon>Pseudomonas</taxon>
    </lineage>
</organism>
<feature type="domain" description="CdaR GGDEF-like" evidence="4">
    <location>
        <begin position="142"/>
        <end position="239"/>
    </location>
</feature>
<dbReference type="InterPro" id="IPR025736">
    <property type="entry name" value="PucR_C-HTH_dom"/>
</dbReference>
<dbReference type="PANTHER" id="PTHR33744:SF15">
    <property type="entry name" value="CARBOHYDRATE DIACID REGULATOR"/>
    <property type="match status" value="1"/>
</dbReference>
<dbReference type="KEGG" id="pnt:G5B91_34105"/>
<dbReference type="InterPro" id="IPR041522">
    <property type="entry name" value="CdaR_GGDEF"/>
</dbReference>
<dbReference type="RefSeq" id="WP_038803764.1">
    <property type="nucleotide sequence ID" value="NZ_CP049142.1"/>
</dbReference>
<dbReference type="Proteomes" id="UP000501063">
    <property type="component" value="Plasmid pPniHBP1_1"/>
</dbReference>
<dbReference type="InterPro" id="IPR008599">
    <property type="entry name" value="Diacid_rec"/>
</dbReference>
<comment type="similarity">
    <text evidence="1">Belongs to the CdaR family.</text>
</comment>
<evidence type="ECO:0000313" key="6">
    <source>
        <dbReference type="Proteomes" id="UP000501063"/>
    </source>
</evidence>
<sequence length="361" mass="40036">MFDLDHQLAQEIADRAMNVLRCNVNVMDSQGLIIGTGEAERLYTRHEGAQLVLANSRAVEIDSAAASSLRGVQEGVNLPLCLDDQVIGVIGVSGAPDEVRVHAELVKMTAEMLVAQRSDQKHRIWIQEMREGVLASLLLEGPPSQRVLADAQRLGLKPDLARTAVLFELSAPAELEQTKQWLNRQGQDTWCINLHETSLVWCTPRPVQPALLEQLDTAGRSTVRIMVGNPAIGAQHLHKEVLQLADLAAYAQEKLPGDRWLQLTAHRIPVAAWRFRSEAGFRELAKPYEALQNDDSNNQLSKTLKAWFDRGGDIQASADALNIHRNTLRYRLQRISEITGIDLATPKGMAELYLSMTLARG</sequence>
<keyword evidence="5" id="KW-0614">Plasmid</keyword>
<dbReference type="Gene3D" id="1.10.10.2840">
    <property type="entry name" value="PucR C-terminal helix-turn-helix domain"/>
    <property type="match status" value="1"/>
</dbReference>